<dbReference type="PANTHER" id="PTHR43692">
    <property type="entry name" value="UDP-N-ACETYLMURAMOYLALANINE--D-GLUTAMATE LIGASE"/>
    <property type="match status" value="1"/>
</dbReference>
<accession>A0A5M6ZIF7</accession>
<dbReference type="InterPro" id="IPR036565">
    <property type="entry name" value="Mur-like_cat_sf"/>
</dbReference>
<keyword evidence="8 9" id="KW-0131">Cell cycle</keyword>
<evidence type="ECO:0000256" key="2">
    <source>
        <dbReference type="ARBA" id="ARBA00004752"/>
    </source>
</evidence>
<evidence type="ECO:0000259" key="12">
    <source>
        <dbReference type="Pfam" id="PF08245"/>
    </source>
</evidence>
<dbReference type="Pfam" id="PF08245">
    <property type="entry name" value="Mur_ligase_M"/>
    <property type="match status" value="1"/>
</dbReference>
<organism evidence="13 14">
    <name type="scientific">Alkalicaulis satelles</name>
    <dbReference type="NCBI Taxonomy" id="2609175"/>
    <lineage>
        <taxon>Bacteria</taxon>
        <taxon>Pseudomonadati</taxon>
        <taxon>Pseudomonadota</taxon>
        <taxon>Alphaproteobacteria</taxon>
        <taxon>Maricaulales</taxon>
        <taxon>Maricaulaceae</taxon>
        <taxon>Alkalicaulis</taxon>
    </lineage>
</organism>
<dbReference type="GO" id="GO:0005737">
    <property type="term" value="C:cytoplasm"/>
    <property type="evidence" value="ECO:0007669"/>
    <property type="project" value="UniProtKB-SubCell"/>
</dbReference>
<dbReference type="InterPro" id="IPR036615">
    <property type="entry name" value="Mur_ligase_C_dom_sf"/>
</dbReference>
<evidence type="ECO:0000256" key="9">
    <source>
        <dbReference type="HAMAP-Rule" id="MF_00639"/>
    </source>
</evidence>
<comment type="caution">
    <text evidence="13">The sequence shown here is derived from an EMBL/GenBank/DDBJ whole genome shotgun (WGS) entry which is preliminary data.</text>
</comment>
<comment type="subcellular location">
    <subcellularLocation>
        <location evidence="1 9 10">Cytoplasm</location>
    </subcellularLocation>
</comment>
<name>A0A5M6ZIF7_9PROT</name>
<dbReference type="UniPathway" id="UPA00219"/>
<evidence type="ECO:0000259" key="11">
    <source>
        <dbReference type="Pfam" id="PF02875"/>
    </source>
</evidence>
<keyword evidence="5 9" id="KW-0132">Cell division</keyword>
<dbReference type="SUPFAM" id="SSF53623">
    <property type="entry name" value="MurD-like peptide ligases, catalytic domain"/>
    <property type="match status" value="1"/>
</dbReference>
<dbReference type="Gene3D" id="3.90.190.20">
    <property type="entry name" value="Mur ligase, C-terminal domain"/>
    <property type="match status" value="1"/>
</dbReference>
<feature type="domain" description="Mur ligase central" evidence="12">
    <location>
        <begin position="115"/>
        <end position="239"/>
    </location>
</feature>
<keyword evidence="3 9" id="KW-0963">Cytoplasm</keyword>
<dbReference type="GO" id="GO:0008360">
    <property type="term" value="P:regulation of cell shape"/>
    <property type="evidence" value="ECO:0007669"/>
    <property type="project" value="UniProtKB-KW"/>
</dbReference>
<feature type="domain" description="Mur ligase C-terminal" evidence="11">
    <location>
        <begin position="299"/>
        <end position="413"/>
    </location>
</feature>
<dbReference type="AlphaFoldDB" id="A0A5M6ZIF7"/>
<dbReference type="SUPFAM" id="SSF53244">
    <property type="entry name" value="MurD-like peptide ligases, peptide-binding domain"/>
    <property type="match status" value="1"/>
</dbReference>
<dbReference type="InterPro" id="IPR004101">
    <property type="entry name" value="Mur_ligase_C"/>
</dbReference>
<feature type="binding site" evidence="9">
    <location>
        <begin position="117"/>
        <end position="123"/>
    </location>
    <ligand>
        <name>ATP</name>
        <dbReference type="ChEBI" id="CHEBI:30616"/>
    </ligand>
</feature>
<reference evidence="13 14" key="1">
    <citation type="submission" date="2019-09" db="EMBL/GenBank/DDBJ databases">
        <authorList>
            <person name="Kevbrin V."/>
            <person name="Grouzdev D.S."/>
        </authorList>
    </citation>
    <scope>NUCLEOTIDE SEQUENCE [LARGE SCALE GENOMIC DNA]</scope>
    <source>
        <strain evidence="13 14">G-192</strain>
    </source>
</reference>
<dbReference type="GO" id="GO:0009252">
    <property type="term" value="P:peptidoglycan biosynthetic process"/>
    <property type="evidence" value="ECO:0007669"/>
    <property type="project" value="UniProtKB-UniRule"/>
</dbReference>
<dbReference type="GO" id="GO:0051301">
    <property type="term" value="P:cell division"/>
    <property type="evidence" value="ECO:0007669"/>
    <property type="project" value="UniProtKB-KW"/>
</dbReference>
<gene>
    <name evidence="9 13" type="primary">murD</name>
    <name evidence="13" type="ORF">F1654_00680</name>
</gene>
<evidence type="ECO:0000256" key="7">
    <source>
        <dbReference type="ARBA" id="ARBA00022840"/>
    </source>
</evidence>
<evidence type="ECO:0000256" key="6">
    <source>
        <dbReference type="ARBA" id="ARBA00022741"/>
    </source>
</evidence>
<dbReference type="InterPro" id="IPR005762">
    <property type="entry name" value="MurD"/>
</dbReference>
<evidence type="ECO:0000313" key="14">
    <source>
        <dbReference type="Proteomes" id="UP000325122"/>
    </source>
</evidence>
<dbReference type="NCBIfam" id="TIGR01087">
    <property type="entry name" value="murD"/>
    <property type="match status" value="1"/>
</dbReference>
<evidence type="ECO:0000256" key="10">
    <source>
        <dbReference type="RuleBase" id="RU003664"/>
    </source>
</evidence>
<comment type="catalytic activity">
    <reaction evidence="9 10">
        <text>UDP-N-acetyl-alpha-D-muramoyl-L-alanine + D-glutamate + ATP = UDP-N-acetyl-alpha-D-muramoyl-L-alanyl-D-glutamate + ADP + phosphate + H(+)</text>
        <dbReference type="Rhea" id="RHEA:16429"/>
        <dbReference type="ChEBI" id="CHEBI:15378"/>
        <dbReference type="ChEBI" id="CHEBI:29986"/>
        <dbReference type="ChEBI" id="CHEBI:30616"/>
        <dbReference type="ChEBI" id="CHEBI:43474"/>
        <dbReference type="ChEBI" id="CHEBI:83898"/>
        <dbReference type="ChEBI" id="CHEBI:83900"/>
        <dbReference type="ChEBI" id="CHEBI:456216"/>
        <dbReference type="EC" id="6.3.2.9"/>
    </reaction>
</comment>
<dbReference type="Gene3D" id="3.40.1190.10">
    <property type="entry name" value="Mur-like, catalytic domain"/>
    <property type="match status" value="1"/>
</dbReference>
<dbReference type="Pfam" id="PF02875">
    <property type="entry name" value="Mur_ligase_C"/>
    <property type="match status" value="1"/>
</dbReference>
<keyword evidence="9 10" id="KW-0961">Cell wall biogenesis/degradation</keyword>
<keyword evidence="7 9" id="KW-0067">ATP-binding</keyword>
<comment type="similarity">
    <text evidence="9">Belongs to the MurCDEF family.</text>
</comment>
<evidence type="ECO:0000256" key="8">
    <source>
        <dbReference type="ARBA" id="ARBA00023306"/>
    </source>
</evidence>
<keyword evidence="9 10" id="KW-0133">Cell shape</keyword>
<dbReference type="GO" id="GO:0005524">
    <property type="term" value="F:ATP binding"/>
    <property type="evidence" value="ECO:0007669"/>
    <property type="project" value="UniProtKB-UniRule"/>
</dbReference>
<keyword evidence="9 10" id="KW-0573">Peptidoglycan synthesis</keyword>
<dbReference type="InterPro" id="IPR018109">
    <property type="entry name" value="Folylpolyglutamate_synth_CS"/>
</dbReference>
<comment type="function">
    <text evidence="9 10">Cell wall formation. Catalyzes the addition of glutamate to the nucleotide precursor UDP-N-acetylmuramoyl-L-alanine (UMA).</text>
</comment>
<dbReference type="GO" id="GO:0004326">
    <property type="term" value="F:tetrahydrofolylpolyglutamate synthase activity"/>
    <property type="evidence" value="ECO:0007669"/>
    <property type="project" value="InterPro"/>
</dbReference>
<evidence type="ECO:0000256" key="5">
    <source>
        <dbReference type="ARBA" id="ARBA00022618"/>
    </source>
</evidence>
<protein>
    <recommendedName>
        <fullName evidence="9 10">UDP-N-acetylmuramoylalanine--D-glutamate ligase</fullName>
        <ecNumber evidence="9 10">6.3.2.9</ecNumber>
    </recommendedName>
    <alternativeName>
        <fullName evidence="9">D-glutamic acid-adding enzyme</fullName>
    </alternativeName>
    <alternativeName>
        <fullName evidence="9">UDP-N-acetylmuramoyl-L-alanyl-D-glutamate synthetase</fullName>
    </alternativeName>
</protein>
<dbReference type="GO" id="GO:0071555">
    <property type="term" value="P:cell wall organization"/>
    <property type="evidence" value="ECO:0007669"/>
    <property type="project" value="UniProtKB-KW"/>
</dbReference>
<dbReference type="EC" id="6.3.2.9" evidence="9 10"/>
<dbReference type="HAMAP" id="MF_00639">
    <property type="entry name" value="MurD"/>
    <property type="match status" value="1"/>
</dbReference>
<comment type="pathway">
    <text evidence="2 9 10">Cell wall biogenesis; peptidoglycan biosynthesis.</text>
</comment>
<dbReference type="PANTHER" id="PTHR43692:SF1">
    <property type="entry name" value="UDP-N-ACETYLMURAMOYLALANINE--D-GLUTAMATE LIGASE"/>
    <property type="match status" value="1"/>
</dbReference>
<keyword evidence="14" id="KW-1185">Reference proteome</keyword>
<keyword evidence="4 9" id="KW-0436">Ligase</keyword>
<dbReference type="Proteomes" id="UP000325122">
    <property type="component" value="Unassembled WGS sequence"/>
</dbReference>
<evidence type="ECO:0000256" key="1">
    <source>
        <dbReference type="ARBA" id="ARBA00004496"/>
    </source>
</evidence>
<dbReference type="GO" id="GO:0008764">
    <property type="term" value="F:UDP-N-acetylmuramoylalanine-D-glutamate ligase activity"/>
    <property type="evidence" value="ECO:0007669"/>
    <property type="project" value="UniProtKB-UniRule"/>
</dbReference>
<keyword evidence="6 9" id="KW-0547">Nucleotide-binding</keyword>
<dbReference type="InterPro" id="IPR013221">
    <property type="entry name" value="Mur_ligase_cen"/>
</dbReference>
<dbReference type="RefSeq" id="WP_150021590.1">
    <property type="nucleotide sequence ID" value="NZ_VWOJ01000001.1"/>
</dbReference>
<evidence type="ECO:0000256" key="4">
    <source>
        <dbReference type="ARBA" id="ARBA00022598"/>
    </source>
</evidence>
<evidence type="ECO:0000313" key="13">
    <source>
        <dbReference type="EMBL" id="KAA5804559.1"/>
    </source>
</evidence>
<dbReference type="Gene3D" id="3.40.50.720">
    <property type="entry name" value="NAD(P)-binding Rossmann-like Domain"/>
    <property type="match status" value="1"/>
</dbReference>
<evidence type="ECO:0000256" key="3">
    <source>
        <dbReference type="ARBA" id="ARBA00022490"/>
    </source>
</evidence>
<dbReference type="PROSITE" id="PS01011">
    <property type="entry name" value="FOLYLPOLYGLU_SYNT_1"/>
    <property type="match status" value="1"/>
</dbReference>
<dbReference type="EMBL" id="VWOJ01000001">
    <property type="protein sequence ID" value="KAA5804559.1"/>
    <property type="molecule type" value="Genomic_DNA"/>
</dbReference>
<sequence>MRTGRFSEYDTVLVWGYGKEGRAVLALARAEAPGVKLTVIDRAAPEDMPDGVAHIAEDGLDAAVRAGGRVLLVKSPGVPLYHPRLDAALRAGAHLTSQTNLWFARKPAAQRVLAITGTKGKSTASALLHHMLNAIGEDAALAGNIGDPVIETPPDAPAVVLELSSYQCADLVHGPDYGVVLNLMREHIPWHGSLEAYQRDKTRLISLDPNTRAVLNAGDSNLAARFSARPNTLWFNTPEGFHAPGGVIHFGDETWGPVPSVPGPHNALNACAGLTIIADMGLDARAAFDSLSGFHGLPHRLQTVAVKGAVRFVDDSLATTPESLLLALDAFPGEDVALILGGEEREQDYEGLAAALERHERIRAIVTIPENGPRIAAALAGGRHAGVVTYEEDFEAAVARAAASLTSGVVLLSPAAPRGRQFTVFGARGRAFAAAAQALAG</sequence>
<proteinExistence type="inferred from homology"/>